<dbReference type="RefSeq" id="WP_213571897.1">
    <property type="nucleotide sequence ID" value="NZ_JAWLUP010000209.1"/>
</dbReference>
<dbReference type="AlphaFoldDB" id="A0AAE4V5H1"/>
<proteinExistence type="predicted"/>
<sequence>MTDEQLIAKFRHNVDGAVSDAAAERSSRPVSDLENVVDVAVLLDLTKPRR</sequence>
<protein>
    <submittedName>
        <fullName evidence="1">Uncharacterized protein</fullName>
    </submittedName>
</protein>
<comment type="caution">
    <text evidence="1">The sequence shown here is derived from an EMBL/GenBank/DDBJ whole genome shotgun (WGS) entry which is preliminary data.</text>
</comment>
<evidence type="ECO:0000313" key="2">
    <source>
        <dbReference type="Proteomes" id="UP001185863"/>
    </source>
</evidence>
<dbReference type="Proteomes" id="UP001185863">
    <property type="component" value="Unassembled WGS sequence"/>
</dbReference>
<accession>A0AAE4V5H1</accession>
<name>A0AAE4V5H1_9NOCA</name>
<organism evidence="1 2">
    <name type="scientific">Rhodococcus oxybenzonivorans</name>
    <dbReference type="NCBI Taxonomy" id="1990687"/>
    <lineage>
        <taxon>Bacteria</taxon>
        <taxon>Bacillati</taxon>
        <taxon>Actinomycetota</taxon>
        <taxon>Actinomycetes</taxon>
        <taxon>Mycobacteriales</taxon>
        <taxon>Nocardiaceae</taxon>
        <taxon>Rhodococcus</taxon>
    </lineage>
</organism>
<gene>
    <name evidence="1" type="ORF">R4315_30070</name>
</gene>
<evidence type="ECO:0000313" key="1">
    <source>
        <dbReference type="EMBL" id="MDV7268765.1"/>
    </source>
</evidence>
<reference evidence="1" key="1">
    <citation type="submission" date="2023-10" db="EMBL/GenBank/DDBJ databases">
        <title>Development of a sustainable strategy for remediation of hydrocarbon-contaminated territories based on the waste exchange concept.</title>
        <authorList>
            <person name="Krivoruchko A."/>
        </authorList>
    </citation>
    <scope>NUCLEOTIDE SEQUENCE</scope>
    <source>
        <strain evidence="1">IEGM 68</strain>
    </source>
</reference>
<dbReference type="EMBL" id="JAWLUP010000209">
    <property type="protein sequence ID" value="MDV7268765.1"/>
    <property type="molecule type" value="Genomic_DNA"/>
</dbReference>